<reference evidence="1 2" key="1">
    <citation type="submission" date="2016-10" db="EMBL/GenBank/DDBJ databases">
        <authorList>
            <person name="de Groot N.N."/>
        </authorList>
    </citation>
    <scope>NUCLEOTIDE SEQUENCE [LARGE SCALE GENOMIC DNA]</scope>
    <source>
        <strain evidence="2">P4B,CCM 7963,CECT 7998,DSM 25260,IBRC-M 10614,KCTC 13821</strain>
    </source>
</reference>
<dbReference type="InterPro" id="IPR011322">
    <property type="entry name" value="N-reg_PII-like_a/b"/>
</dbReference>
<keyword evidence="2" id="KW-1185">Reference proteome</keyword>
<evidence type="ECO:0000313" key="1">
    <source>
        <dbReference type="EMBL" id="SDI96867.1"/>
    </source>
</evidence>
<dbReference type="STRING" id="930129.SAMN05216352_11657"/>
<sequence length="109" mass="11947">MKLIVAVVQDKDSNRLSNALVDQDYRATKLASTGGFLRAGNTTFLIGVEDEHVNKVLDIIQNNCKSREQLVAPVSPMGGNADSYVPYPVEVQVGGATVFIMQVEQFEQF</sequence>
<dbReference type="SUPFAM" id="SSF54913">
    <property type="entry name" value="GlnB-like"/>
    <property type="match status" value="1"/>
</dbReference>
<gene>
    <name evidence="1" type="ORF">SAMN05216352_11657</name>
</gene>
<dbReference type="PANTHER" id="PTHR38456:SF1">
    <property type="entry name" value="CYCLIC DI-AMP RECEPTOR A"/>
    <property type="match status" value="1"/>
</dbReference>
<dbReference type="OrthoDB" id="9794275at2"/>
<protein>
    <submittedName>
        <fullName evidence="1">Uncharacterized protein YaaQ</fullName>
    </submittedName>
</protein>
<dbReference type="InterPro" id="IPR015867">
    <property type="entry name" value="N-reg_PII/ATP_PRibTrfase_C"/>
</dbReference>
<dbReference type="Gene3D" id="3.30.70.120">
    <property type="match status" value="1"/>
</dbReference>
<dbReference type="Proteomes" id="UP000199017">
    <property type="component" value="Unassembled WGS sequence"/>
</dbReference>
<dbReference type="Pfam" id="PF06153">
    <property type="entry name" value="CdAMP_rec"/>
    <property type="match status" value="1"/>
</dbReference>
<dbReference type="InterPro" id="IPR010375">
    <property type="entry name" value="CdAMP_rec"/>
</dbReference>
<organism evidence="1 2">
    <name type="scientific">Alteribacillus bidgolensis</name>
    <dbReference type="NCBI Taxonomy" id="930129"/>
    <lineage>
        <taxon>Bacteria</taxon>
        <taxon>Bacillati</taxon>
        <taxon>Bacillota</taxon>
        <taxon>Bacilli</taxon>
        <taxon>Bacillales</taxon>
        <taxon>Bacillaceae</taxon>
        <taxon>Alteribacillus</taxon>
    </lineage>
</organism>
<evidence type="ECO:0000313" key="2">
    <source>
        <dbReference type="Proteomes" id="UP000199017"/>
    </source>
</evidence>
<dbReference type="RefSeq" id="WP_091587546.1">
    <property type="nucleotide sequence ID" value="NZ_FNDU01000016.1"/>
</dbReference>
<dbReference type="EMBL" id="FNDU01000016">
    <property type="protein sequence ID" value="SDI96867.1"/>
    <property type="molecule type" value="Genomic_DNA"/>
</dbReference>
<accession>A0A1G8PWN7</accession>
<proteinExistence type="predicted"/>
<name>A0A1G8PWN7_9BACI</name>
<dbReference type="PANTHER" id="PTHR38456">
    <property type="entry name" value="CYCLIC DI-AMP RECEPTOR A"/>
    <property type="match status" value="1"/>
</dbReference>
<dbReference type="AlphaFoldDB" id="A0A1G8PWN7"/>